<dbReference type="EMBL" id="JNBS01002721">
    <property type="protein sequence ID" value="OQR89535.1"/>
    <property type="molecule type" value="Genomic_DNA"/>
</dbReference>
<dbReference type="STRING" id="74557.A0A1V9YUR2"/>
<dbReference type="InterPro" id="IPR036191">
    <property type="entry name" value="RRF_sf"/>
</dbReference>
<gene>
    <name evidence="3" type="ORF">THRCLA_09704</name>
</gene>
<dbReference type="FunFam" id="1.10.132.20:FF:000001">
    <property type="entry name" value="Ribosome-recycling factor"/>
    <property type="match status" value="1"/>
</dbReference>
<evidence type="ECO:0000313" key="3">
    <source>
        <dbReference type="EMBL" id="OQR89535.1"/>
    </source>
</evidence>
<sequence>MLHVIRNRDLMSLVTSYQQGVFVDVQECFRHILALKTNHRANMTRLSFMNTLTSIMNKYVDEFHNGLLLRLVRCLHARDFAFVMSCVVKFAVAEGHVNLLHNIHLRLSLHQCQYLPVQAAAFGQVRVLSYLHLIKYPQWTPAALLVAAQNRNLSSIKFLQHHYPTSCACQALTEAAKKGYLDVVSMLYNNRHASCPRDKAFDQAVSAGQLEIVKYLFSHGESGTGIGLPLAADHGHIEIVKYLHQESMDEGGPVVMDLAAANGHLDIVKYLHKHTTAGCTHIALREAAMNGHEDVVEFLLKNRSEGNRLLAWKYARRYGYESIATLLEPFITRREQPRRECKRKSRLSLSPAARAFSKKAKGGKGAKTVPEMDVSLDEVSKKTLESVKKNMKGAVLNYTKVISAMRPGQADAGIFDNLMLSAYGQMVPLPQLGQVSVVGSHELAVSIYDPSLLKDAKKAIEEMNPSFTVQPNNTTLDIRFPKMTKETRDELIKAAKKQAEAARQHIRRVRQEGMNDIKKLKDSISEDDIKVEQDKIQRLTDDSIKEIGALLAAKEKDLSSV</sequence>
<dbReference type="InterPro" id="IPR036770">
    <property type="entry name" value="Ankyrin_rpt-contain_sf"/>
</dbReference>
<proteinExistence type="predicted"/>
<dbReference type="Pfam" id="PF12796">
    <property type="entry name" value="Ank_2"/>
    <property type="match status" value="2"/>
</dbReference>
<dbReference type="InterPro" id="IPR023584">
    <property type="entry name" value="Ribosome_recyc_fac_dom"/>
</dbReference>
<accession>A0A1V9YUR2</accession>
<keyword evidence="4" id="KW-1185">Reference proteome</keyword>
<dbReference type="InterPro" id="IPR002110">
    <property type="entry name" value="Ankyrin_rpt"/>
</dbReference>
<name>A0A1V9YUR2_9STRA</name>
<dbReference type="SUPFAM" id="SSF55194">
    <property type="entry name" value="Ribosome recycling factor, RRF"/>
    <property type="match status" value="1"/>
</dbReference>
<dbReference type="AlphaFoldDB" id="A0A1V9YUR2"/>
<feature type="domain" description="Ribosome recycling factor" evidence="2">
    <location>
        <begin position="401"/>
        <end position="558"/>
    </location>
</feature>
<dbReference type="Gene3D" id="1.10.132.20">
    <property type="entry name" value="Ribosome-recycling factor"/>
    <property type="match status" value="1"/>
</dbReference>
<dbReference type="InterPro" id="IPR052050">
    <property type="entry name" value="SecEffector_AnkRepeat"/>
</dbReference>
<dbReference type="Gene3D" id="1.25.40.20">
    <property type="entry name" value="Ankyrin repeat-containing domain"/>
    <property type="match status" value="2"/>
</dbReference>
<comment type="caution">
    <text evidence="3">The sequence shown here is derived from an EMBL/GenBank/DDBJ whole genome shotgun (WGS) entry which is preliminary data.</text>
</comment>
<dbReference type="PANTHER" id="PTHR46586">
    <property type="entry name" value="ANKYRIN REPEAT-CONTAINING PROTEIN"/>
    <property type="match status" value="1"/>
</dbReference>
<dbReference type="Pfam" id="PF01765">
    <property type="entry name" value="RRF"/>
    <property type="match status" value="1"/>
</dbReference>
<dbReference type="Gene3D" id="3.30.1360.40">
    <property type="match status" value="1"/>
</dbReference>
<dbReference type="OrthoDB" id="407355at2759"/>
<dbReference type="PANTHER" id="PTHR46586:SF3">
    <property type="entry name" value="ANKYRIN REPEAT-CONTAINING PROTEIN"/>
    <property type="match status" value="1"/>
</dbReference>
<evidence type="ECO:0000259" key="2">
    <source>
        <dbReference type="Pfam" id="PF01765"/>
    </source>
</evidence>
<organism evidence="3 4">
    <name type="scientific">Thraustotheca clavata</name>
    <dbReference type="NCBI Taxonomy" id="74557"/>
    <lineage>
        <taxon>Eukaryota</taxon>
        <taxon>Sar</taxon>
        <taxon>Stramenopiles</taxon>
        <taxon>Oomycota</taxon>
        <taxon>Saprolegniomycetes</taxon>
        <taxon>Saprolegniales</taxon>
        <taxon>Achlyaceae</taxon>
        <taxon>Thraustotheca</taxon>
    </lineage>
</organism>
<keyword evidence="1" id="KW-0963">Cytoplasm</keyword>
<evidence type="ECO:0000256" key="1">
    <source>
        <dbReference type="ARBA" id="ARBA00022490"/>
    </source>
</evidence>
<reference evidence="3 4" key="1">
    <citation type="journal article" date="2014" name="Genome Biol. Evol.">
        <title>The secreted proteins of Achlya hypogyna and Thraustotheca clavata identify the ancestral oomycete secretome and reveal gene acquisitions by horizontal gene transfer.</title>
        <authorList>
            <person name="Misner I."/>
            <person name="Blouin N."/>
            <person name="Leonard G."/>
            <person name="Richards T.A."/>
            <person name="Lane C.E."/>
        </authorList>
    </citation>
    <scope>NUCLEOTIDE SEQUENCE [LARGE SCALE GENOMIC DNA]</scope>
    <source>
        <strain evidence="3 4">ATCC 34112</strain>
    </source>
</reference>
<evidence type="ECO:0000313" key="4">
    <source>
        <dbReference type="Proteomes" id="UP000243217"/>
    </source>
</evidence>
<dbReference type="Proteomes" id="UP000243217">
    <property type="component" value="Unassembled WGS sequence"/>
</dbReference>
<dbReference type="SUPFAM" id="SSF48403">
    <property type="entry name" value="Ankyrin repeat"/>
    <property type="match status" value="1"/>
</dbReference>
<protein>
    <submittedName>
        <fullName evidence="3">Ribosome-recycling factor</fullName>
    </submittedName>
</protein>